<dbReference type="PANTHER" id="PTHR37299">
    <property type="entry name" value="TRANSCRIPTIONAL REGULATOR-RELATED"/>
    <property type="match status" value="1"/>
</dbReference>
<dbReference type="Proteomes" id="UP000789833">
    <property type="component" value="Unassembled WGS sequence"/>
</dbReference>
<evidence type="ECO:0000259" key="3">
    <source>
        <dbReference type="PROSITE" id="PS50930"/>
    </source>
</evidence>
<comment type="caution">
    <text evidence="4">The sequence shown here is derived from an EMBL/GenBank/DDBJ whole genome shotgun (WGS) entry which is preliminary data.</text>
</comment>
<dbReference type="SUPFAM" id="SSF52172">
    <property type="entry name" value="CheY-like"/>
    <property type="match status" value="1"/>
</dbReference>
<proteinExistence type="predicted"/>
<keyword evidence="1" id="KW-0597">Phosphoprotein</keyword>
<dbReference type="InterPro" id="IPR007492">
    <property type="entry name" value="LytTR_DNA-bd_dom"/>
</dbReference>
<dbReference type="Pfam" id="PF00072">
    <property type="entry name" value="Response_reg"/>
    <property type="match status" value="1"/>
</dbReference>
<keyword evidence="5" id="KW-1185">Reference proteome</keyword>
<name>A0ABM8YRY8_9BACI</name>
<feature type="modified residue" description="4-aspartylphosphate" evidence="1">
    <location>
        <position position="54"/>
    </location>
</feature>
<evidence type="ECO:0000259" key="2">
    <source>
        <dbReference type="PROSITE" id="PS50110"/>
    </source>
</evidence>
<dbReference type="PANTHER" id="PTHR37299:SF1">
    <property type="entry name" value="STAGE 0 SPORULATION PROTEIN A HOMOLOG"/>
    <property type="match status" value="1"/>
</dbReference>
<dbReference type="Gene3D" id="2.40.50.40">
    <property type="match status" value="1"/>
</dbReference>
<dbReference type="Gene3D" id="2.20.25.10">
    <property type="match status" value="1"/>
</dbReference>
<organism evidence="4 5">
    <name type="scientific">Sutcliffiella rhizosphaerae</name>
    <dbReference type="NCBI Taxonomy" id="2880967"/>
    <lineage>
        <taxon>Bacteria</taxon>
        <taxon>Bacillati</taxon>
        <taxon>Bacillota</taxon>
        <taxon>Bacilli</taxon>
        <taxon>Bacillales</taxon>
        <taxon>Bacillaceae</taxon>
        <taxon>Sutcliffiella</taxon>
    </lineage>
</organism>
<dbReference type="InterPro" id="IPR011006">
    <property type="entry name" value="CheY-like_superfamily"/>
</dbReference>
<evidence type="ECO:0000313" key="4">
    <source>
        <dbReference type="EMBL" id="CAG9622765.1"/>
    </source>
</evidence>
<reference evidence="4 5" key="1">
    <citation type="submission" date="2021-10" db="EMBL/GenBank/DDBJ databases">
        <authorList>
            <person name="Criscuolo A."/>
        </authorList>
    </citation>
    <scope>NUCLEOTIDE SEQUENCE [LARGE SCALE GENOMIC DNA]</scope>
    <source>
        <strain evidence="5">CIP 111883</strain>
    </source>
</reference>
<accession>A0ABM8YRY8</accession>
<evidence type="ECO:0000313" key="5">
    <source>
        <dbReference type="Proteomes" id="UP000789833"/>
    </source>
</evidence>
<feature type="domain" description="HTH LytTR-type" evidence="3">
    <location>
        <begin position="140"/>
        <end position="244"/>
    </location>
</feature>
<dbReference type="InterPro" id="IPR046947">
    <property type="entry name" value="LytR-like"/>
</dbReference>
<evidence type="ECO:0000256" key="1">
    <source>
        <dbReference type="PROSITE-ProRule" id="PRU00169"/>
    </source>
</evidence>
<dbReference type="SMART" id="SM00850">
    <property type="entry name" value="LytTR"/>
    <property type="match status" value="1"/>
</dbReference>
<protein>
    <submittedName>
        <fullName evidence="4">Sensory transduction protein LytR</fullName>
    </submittedName>
</protein>
<dbReference type="Pfam" id="PF04397">
    <property type="entry name" value="LytTR"/>
    <property type="match status" value="1"/>
</dbReference>
<dbReference type="InterPro" id="IPR001789">
    <property type="entry name" value="Sig_transdc_resp-reg_receiver"/>
</dbReference>
<dbReference type="PROSITE" id="PS50930">
    <property type="entry name" value="HTH_LYTTR"/>
    <property type="match status" value="1"/>
</dbReference>
<dbReference type="EMBL" id="CAKJTJ010000026">
    <property type="protein sequence ID" value="CAG9622765.1"/>
    <property type="molecule type" value="Genomic_DNA"/>
</dbReference>
<dbReference type="RefSeq" id="WP_230503587.1">
    <property type="nucleotide sequence ID" value="NZ_CAKJTJ010000026.1"/>
</dbReference>
<feature type="domain" description="Response regulatory" evidence="2">
    <location>
        <begin position="3"/>
        <end position="117"/>
    </location>
</feature>
<sequence length="244" mass="28236">MLRVMVVDDEPLARDELIYLLKRTKQIEIVGEADCLDNAISALDNTEVDVMFIDIQLADQTGLDLARKINEKENAPKIVFATAYDHYALEAFNLNAVDYLLKPFEEERVVQTIDKLLLTREKSRLVDQVRSNISIRPDKLAINVEDRIVMVAIEDIFYLFTSNGLTMMVTKEATYKLSEPLVFFERKLQSNSFLRVHRAYLVNVNCIMEIEPWFNSTYNLYMRDGEKVPVSRTYVKLLKDVIGL</sequence>
<dbReference type="PROSITE" id="PS50110">
    <property type="entry name" value="RESPONSE_REGULATORY"/>
    <property type="match status" value="1"/>
</dbReference>
<dbReference type="Gene3D" id="3.40.50.2300">
    <property type="match status" value="1"/>
</dbReference>
<gene>
    <name evidence="4" type="primary">lytR</name>
    <name evidence="4" type="ORF">BACCIP111883_03556</name>
</gene>
<dbReference type="SMART" id="SM00448">
    <property type="entry name" value="REC"/>
    <property type="match status" value="1"/>
</dbReference>